<evidence type="ECO:0000259" key="14">
    <source>
        <dbReference type="PROSITE" id="PS50268"/>
    </source>
</evidence>
<evidence type="ECO:0000256" key="6">
    <source>
        <dbReference type="ARBA" id="ARBA00022737"/>
    </source>
</evidence>
<comment type="subcellular location">
    <subcellularLocation>
        <location evidence="1">Cell membrane</location>
        <topology evidence="1">Single-pass type I membrane protein</topology>
    </subcellularLocation>
</comment>
<accession>A0AAE1NI69</accession>
<keyword evidence="16" id="KW-1185">Reference proteome</keyword>
<keyword evidence="11" id="KW-1015">Disulfide bond</keyword>
<evidence type="ECO:0000256" key="9">
    <source>
        <dbReference type="ARBA" id="ARBA00022989"/>
    </source>
</evidence>
<keyword evidence="12" id="KW-0325">Glycoprotein</keyword>
<keyword evidence="2" id="KW-1003">Cell membrane</keyword>
<dbReference type="GO" id="GO:0000902">
    <property type="term" value="P:cell morphogenesis"/>
    <property type="evidence" value="ECO:0007669"/>
    <property type="project" value="UniProtKB-ARBA"/>
</dbReference>
<feature type="domain" description="Cadherin" evidence="14">
    <location>
        <begin position="23"/>
        <end position="128"/>
    </location>
</feature>
<evidence type="ECO:0000256" key="2">
    <source>
        <dbReference type="ARBA" id="ARBA00022475"/>
    </source>
</evidence>
<proteinExistence type="predicted"/>
<dbReference type="GO" id="GO:0005886">
    <property type="term" value="C:plasma membrane"/>
    <property type="evidence" value="ECO:0007669"/>
    <property type="project" value="UniProtKB-SubCell"/>
</dbReference>
<dbReference type="CDD" id="cd11304">
    <property type="entry name" value="Cadherin_repeat"/>
    <property type="match status" value="6"/>
</dbReference>
<feature type="domain" description="Cadherin" evidence="14">
    <location>
        <begin position="464"/>
        <end position="572"/>
    </location>
</feature>
<dbReference type="FunFam" id="2.60.40.60:FF:000192">
    <property type="entry name" value="neural-cadherin isoform X8"/>
    <property type="match status" value="1"/>
</dbReference>
<keyword evidence="8" id="KW-0130">Cell adhesion</keyword>
<dbReference type="GO" id="GO:0044331">
    <property type="term" value="P:cell-cell adhesion mediated by cadherin"/>
    <property type="evidence" value="ECO:0007669"/>
    <property type="project" value="UniProtKB-ARBA"/>
</dbReference>
<feature type="domain" description="Cadherin" evidence="14">
    <location>
        <begin position="573"/>
        <end position="677"/>
    </location>
</feature>
<dbReference type="Proteomes" id="UP001292094">
    <property type="component" value="Unassembled WGS sequence"/>
</dbReference>
<gene>
    <name evidence="15" type="ORF">Pmani_037174</name>
</gene>
<dbReference type="SMART" id="SM00112">
    <property type="entry name" value="CA"/>
    <property type="match status" value="6"/>
</dbReference>
<evidence type="ECO:0000256" key="1">
    <source>
        <dbReference type="ARBA" id="ARBA00004251"/>
    </source>
</evidence>
<dbReference type="GO" id="GO:0007163">
    <property type="term" value="P:establishment or maintenance of cell polarity"/>
    <property type="evidence" value="ECO:0007669"/>
    <property type="project" value="UniProtKB-ARBA"/>
</dbReference>
<dbReference type="PRINTS" id="PR00205">
    <property type="entry name" value="CADHERIN"/>
</dbReference>
<keyword evidence="5" id="KW-0732">Signal</keyword>
<evidence type="ECO:0000256" key="10">
    <source>
        <dbReference type="ARBA" id="ARBA00023136"/>
    </source>
</evidence>
<dbReference type="FunFam" id="2.60.40.60:FF:000184">
    <property type="entry name" value="neural-cadherin isoform X12"/>
    <property type="match status" value="1"/>
</dbReference>
<evidence type="ECO:0000256" key="13">
    <source>
        <dbReference type="PROSITE-ProRule" id="PRU00043"/>
    </source>
</evidence>
<dbReference type="GO" id="GO:0008104">
    <property type="term" value="P:intracellular protein localization"/>
    <property type="evidence" value="ECO:0007669"/>
    <property type="project" value="UniProtKB-ARBA"/>
</dbReference>
<dbReference type="GO" id="GO:0007156">
    <property type="term" value="P:homophilic cell adhesion via plasma membrane adhesion molecules"/>
    <property type="evidence" value="ECO:0007669"/>
    <property type="project" value="InterPro"/>
</dbReference>
<dbReference type="PANTHER" id="PTHR24025:SF23">
    <property type="entry name" value="NEURAL-CADHERIN"/>
    <property type="match status" value="1"/>
</dbReference>
<feature type="domain" description="Cadherin" evidence="14">
    <location>
        <begin position="129"/>
        <end position="250"/>
    </location>
</feature>
<name>A0AAE1NI69_9EUCA</name>
<keyword evidence="9" id="KW-1133">Transmembrane helix</keyword>
<keyword evidence="4" id="KW-0812">Transmembrane</keyword>
<evidence type="ECO:0000313" key="15">
    <source>
        <dbReference type="EMBL" id="KAK4289886.1"/>
    </source>
</evidence>
<organism evidence="15 16">
    <name type="scientific">Petrolisthes manimaculis</name>
    <dbReference type="NCBI Taxonomy" id="1843537"/>
    <lineage>
        <taxon>Eukaryota</taxon>
        <taxon>Metazoa</taxon>
        <taxon>Ecdysozoa</taxon>
        <taxon>Arthropoda</taxon>
        <taxon>Crustacea</taxon>
        <taxon>Multicrustacea</taxon>
        <taxon>Malacostraca</taxon>
        <taxon>Eumalacostraca</taxon>
        <taxon>Eucarida</taxon>
        <taxon>Decapoda</taxon>
        <taxon>Pleocyemata</taxon>
        <taxon>Anomura</taxon>
        <taxon>Galatheoidea</taxon>
        <taxon>Porcellanidae</taxon>
        <taxon>Petrolisthes</taxon>
    </lineage>
</organism>
<keyword evidence="6" id="KW-0677">Repeat</keyword>
<protein>
    <recommendedName>
        <fullName evidence="14">Cadherin domain-containing protein</fullName>
    </recommendedName>
</protein>
<evidence type="ECO:0000256" key="12">
    <source>
        <dbReference type="ARBA" id="ARBA00023180"/>
    </source>
</evidence>
<dbReference type="GO" id="GO:0005911">
    <property type="term" value="C:cell-cell junction"/>
    <property type="evidence" value="ECO:0007669"/>
    <property type="project" value="UniProtKB-ARBA"/>
</dbReference>
<dbReference type="GO" id="GO:0048468">
    <property type="term" value="P:cell development"/>
    <property type="evidence" value="ECO:0007669"/>
    <property type="project" value="UniProtKB-ARBA"/>
</dbReference>
<keyword evidence="3" id="KW-0245">EGF-like domain</keyword>
<dbReference type="SUPFAM" id="SSF49313">
    <property type="entry name" value="Cadherin-like"/>
    <property type="match status" value="7"/>
</dbReference>
<evidence type="ECO:0000256" key="11">
    <source>
        <dbReference type="ARBA" id="ARBA00023157"/>
    </source>
</evidence>
<dbReference type="InterPro" id="IPR020894">
    <property type="entry name" value="Cadherin_CS"/>
</dbReference>
<dbReference type="AlphaFoldDB" id="A0AAE1NI69"/>
<dbReference type="Pfam" id="PF00028">
    <property type="entry name" value="Cadherin"/>
    <property type="match status" value="5"/>
</dbReference>
<evidence type="ECO:0000256" key="5">
    <source>
        <dbReference type="ARBA" id="ARBA00022729"/>
    </source>
</evidence>
<comment type="caution">
    <text evidence="15">The sequence shown here is derived from an EMBL/GenBank/DDBJ whole genome shotgun (WGS) entry which is preliminary data.</text>
</comment>
<feature type="domain" description="Cadherin" evidence="14">
    <location>
        <begin position="252"/>
        <end position="352"/>
    </location>
</feature>
<dbReference type="InterPro" id="IPR015919">
    <property type="entry name" value="Cadherin-like_sf"/>
</dbReference>
<evidence type="ECO:0000256" key="3">
    <source>
        <dbReference type="ARBA" id="ARBA00022536"/>
    </source>
</evidence>
<dbReference type="FunFam" id="2.60.40.60:FF:000033">
    <property type="entry name" value="FAT atypical cadherin 1"/>
    <property type="match status" value="1"/>
</dbReference>
<reference evidence="15" key="1">
    <citation type="submission" date="2023-11" db="EMBL/GenBank/DDBJ databases">
        <title>Genome assemblies of two species of porcelain crab, Petrolisthes cinctipes and Petrolisthes manimaculis (Anomura: Porcellanidae).</title>
        <authorList>
            <person name="Angst P."/>
        </authorList>
    </citation>
    <scope>NUCLEOTIDE SEQUENCE</scope>
    <source>
        <strain evidence="15">PB745_02</strain>
        <tissue evidence="15">Gill</tissue>
    </source>
</reference>
<keyword evidence="7 13" id="KW-0106">Calcium</keyword>
<keyword evidence="10" id="KW-0472">Membrane</keyword>
<dbReference type="FunFam" id="2.60.40.60:FF:000199">
    <property type="entry name" value="neural-cadherin isoform X1"/>
    <property type="match status" value="1"/>
</dbReference>
<evidence type="ECO:0000256" key="8">
    <source>
        <dbReference type="ARBA" id="ARBA00022889"/>
    </source>
</evidence>
<dbReference type="FunFam" id="2.60.40.60:FF:000015">
    <property type="entry name" value="FAT atypical cadherin 1"/>
    <property type="match status" value="1"/>
</dbReference>
<dbReference type="PROSITE" id="PS00232">
    <property type="entry name" value="CADHERIN_1"/>
    <property type="match status" value="2"/>
</dbReference>
<feature type="domain" description="Cadherin" evidence="14">
    <location>
        <begin position="353"/>
        <end position="462"/>
    </location>
</feature>
<dbReference type="InterPro" id="IPR002126">
    <property type="entry name" value="Cadherin-like_dom"/>
</dbReference>
<feature type="non-terminal residue" evidence="15">
    <location>
        <position position="1"/>
    </location>
</feature>
<dbReference type="PROSITE" id="PS50268">
    <property type="entry name" value="CADHERIN_2"/>
    <property type="match status" value="7"/>
</dbReference>
<dbReference type="GO" id="GO:0060429">
    <property type="term" value="P:epithelium development"/>
    <property type="evidence" value="ECO:0007669"/>
    <property type="project" value="UniProtKB-ARBA"/>
</dbReference>
<evidence type="ECO:0000313" key="16">
    <source>
        <dbReference type="Proteomes" id="UP001292094"/>
    </source>
</evidence>
<dbReference type="GO" id="GO:0030425">
    <property type="term" value="C:dendrite"/>
    <property type="evidence" value="ECO:0007669"/>
    <property type="project" value="UniProtKB-ARBA"/>
</dbReference>
<evidence type="ECO:0000256" key="4">
    <source>
        <dbReference type="ARBA" id="ARBA00022692"/>
    </source>
</evidence>
<evidence type="ECO:0000256" key="7">
    <source>
        <dbReference type="ARBA" id="ARBA00022837"/>
    </source>
</evidence>
<feature type="domain" description="Cadherin" evidence="14">
    <location>
        <begin position="707"/>
        <end position="744"/>
    </location>
</feature>
<dbReference type="InterPro" id="IPR050971">
    <property type="entry name" value="Cadherin-domain_protein"/>
</dbReference>
<sequence>TDNQRVILQITDVNDEPPYFINRPLPMQAVVKLNAAPNTPVFTLQARDPDKDHDIHYFLVRDRTGGRFEVDEKSGVVRTRGSEMFQLDMEYVLYVKAEDQNGRIDDKHFQSTPEERLSIVGGKRPPQFYLPKYEKTIPENAAKDSDIISVKAKSFADREIRYTLKAKGQGAGTFNIGPTSGIVKLAKELDFEDVLQPHIYQLVVTATEDSGGFSTSVDLVVTATEDSGGFSTSVDLTIKVTDVNDNPPKFDLPDYQAHNIDEDIPIGSSILRVKARDSDSGTNAEITYSVSDDHFRVDNKGIIYNRKTLDADDNNAYYEFQVTSTDRGEPAKEGTATIRIYTKNKNDEEPNFSQQVYTPNVDENAGPNTLVTTVVASDKDGDNVEFGFVGGARKSGQFVIEKMTGVIRLHGGAISLDRDKYELNVTAVDDGKCCPSGQHSRHTSTAVVVVFITDVNDNKPVFKDCASYHAKVEESASNGSPVITVHATDEDKGVNGQVRYSIVQQPNQKGTKFTVDPETGEVTTNKVFDREGEDGKFVSVTVKATDNGDPSLEGVCSFTVEITDINDNPPLFDRQKYIENVKQDTNVGTNILRVSASDEDADNNGAIVYNLTSASNPLDLEYFEVQPESGWIILKKPLDRGDYEVVVTATDLGQPPLTSEVLVVLNIVDRANRPPIWDLQVYEPIKIKENTSVGQNVYSIKARLVVRESYRLTAVAQDRGFPPLSRTVDVQIDVVDRANNPPVWTQSIYGPIYIKENLPVGAGVISVKARSVVLPDQTPFVGLSDPNARQWSAMQLTLTYADTFHNVILSYNTTYTKFSMT</sequence>
<dbReference type="FunFam" id="2.60.40.60:FF:000058">
    <property type="entry name" value="FAT atypical cadherin 3"/>
    <property type="match status" value="1"/>
</dbReference>
<dbReference type="PANTHER" id="PTHR24025">
    <property type="entry name" value="DESMOGLEIN FAMILY MEMBER"/>
    <property type="match status" value="1"/>
</dbReference>
<dbReference type="GO" id="GO:0005509">
    <property type="term" value="F:calcium ion binding"/>
    <property type="evidence" value="ECO:0007669"/>
    <property type="project" value="UniProtKB-UniRule"/>
</dbReference>
<dbReference type="EMBL" id="JAWZYT010005682">
    <property type="protein sequence ID" value="KAK4289886.1"/>
    <property type="molecule type" value="Genomic_DNA"/>
</dbReference>
<dbReference type="Gene3D" id="2.60.40.60">
    <property type="entry name" value="Cadherins"/>
    <property type="match status" value="7"/>
</dbReference>